<gene>
    <name evidence="2" type="ORF">PLOB_00048775</name>
</gene>
<dbReference type="InterPro" id="IPR051681">
    <property type="entry name" value="Ser/Thr_Kinases-Pseudokinases"/>
</dbReference>
<proteinExistence type="predicted"/>
<dbReference type="EMBL" id="CALNXK010000092">
    <property type="protein sequence ID" value="CAH3151822.1"/>
    <property type="molecule type" value="Genomic_DNA"/>
</dbReference>
<dbReference type="InterPro" id="IPR011009">
    <property type="entry name" value="Kinase-like_dom_sf"/>
</dbReference>
<evidence type="ECO:0000313" key="3">
    <source>
        <dbReference type="Proteomes" id="UP001159405"/>
    </source>
</evidence>
<comment type="caution">
    <text evidence="2">The sequence shown here is derived from an EMBL/GenBank/DDBJ whole genome shotgun (WGS) entry which is preliminary data.</text>
</comment>
<dbReference type="Pfam" id="PF00069">
    <property type="entry name" value="Pkinase"/>
    <property type="match status" value="1"/>
</dbReference>
<evidence type="ECO:0000259" key="1">
    <source>
        <dbReference type="PROSITE" id="PS50011"/>
    </source>
</evidence>
<dbReference type="PROSITE" id="PS50011">
    <property type="entry name" value="PROTEIN_KINASE_DOM"/>
    <property type="match status" value="1"/>
</dbReference>
<accession>A0ABN8PVS1</accession>
<feature type="non-terminal residue" evidence="2">
    <location>
        <position position="309"/>
    </location>
</feature>
<name>A0ABN8PVS1_9CNID</name>
<dbReference type="SUPFAM" id="SSF56112">
    <property type="entry name" value="Protein kinase-like (PK-like)"/>
    <property type="match status" value="1"/>
</dbReference>
<feature type="domain" description="Protein kinase" evidence="1">
    <location>
        <begin position="76"/>
        <end position="309"/>
    </location>
</feature>
<evidence type="ECO:0000313" key="2">
    <source>
        <dbReference type="EMBL" id="CAH3151822.1"/>
    </source>
</evidence>
<sequence>MTKKEKCACIRSKLAKDLEDVHIQKIKELKISEIDAKRKAIFYWKKWKQTQIFLKYLMVILFTPKKINKDYLTDANSNGEVLGAGVFGICSKKTYRGVTVTVKEFKENVSLSLVTHEASVLAKMEHPGSLPLLFGCCTETKPYIIVTQFHGIEGHCVTFKSLVLRNISDPQSEWCRIMCECVDALYYIHSKEYLHNDLKGDNVIINEKSNSLHTVIIDFGKCSTIAGGKLYHLSPRDQEKYRKYHEHIAPEVVRGTHPPSTASDIYAFGLLLSLLCKNKPYEPLRELAFACINGSPEKRPSTQHLVAEL</sequence>
<keyword evidence="3" id="KW-1185">Reference proteome</keyword>
<dbReference type="PANTHER" id="PTHR44329">
    <property type="entry name" value="SERINE/THREONINE-PROTEIN KINASE TNNI3K-RELATED"/>
    <property type="match status" value="1"/>
</dbReference>
<dbReference type="Gene3D" id="1.10.510.10">
    <property type="entry name" value="Transferase(Phosphotransferase) domain 1"/>
    <property type="match status" value="1"/>
</dbReference>
<dbReference type="InterPro" id="IPR008271">
    <property type="entry name" value="Ser/Thr_kinase_AS"/>
</dbReference>
<dbReference type="Proteomes" id="UP001159405">
    <property type="component" value="Unassembled WGS sequence"/>
</dbReference>
<reference evidence="2 3" key="1">
    <citation type="submission" date="2022-05" db="EMBL/GenBank/DDBJ databases">
        <authorList>
            <consortium name="Genoscope - CEA"/>
            <person name="William W."/>
        </authorList>
    </citation>
    <scope>NUCLEOTIDE SEQUENCE [LARGE SCALE GENOMIC DNA]</scope>
</reference>
<dbReference type="InterPro" id="IPR000719">
    <property type="entry name" value="Prot_kinase_dom"/>
</dbReference>
<protein>
    <recommendedName>
        <fullName evidence="1">Protein kinase domain-containing protein</fullName>
    </recommendedName>
</protein>
<organism evidence="2 3">
    <name type="scientific">Porites lobata</name>
    <dbReference type="NCBI Taxonomy" id="104759"/>
    <lineage>
        <taxon>Eukaryota</taxon>
        <taxon>Metazoa</taxon>
        <taxon>Cnidaria</taxon>
        <taxon>Anthozoa</taxon>
        <taxon>Hexacorallia</taxon>
        <taxon>Scleractinia</taxon>
        <taxon>Fungiina</taxon>
        <taxon>Poritidae</taxon>
        <taxon>Porites</taxon>
    </lineage>
</organism>
<dbReference type="CDD" id="cd00180">
    <property type="entry name" value="PKc"/>
    <property type="match status" value="1"/>
</dbReference>
<dbReference type="PROSITE" id="PS00108">
    <property type="entry name" value="PROTEIN_KINASE_ST"/>
    <property type="match status" value="1"/>
</dbReference>
<dbReference type="SMART" id="SM00220">
    <property type="entry name" value="S_TKc"/>
    <property type="match status" value="1"/>
</dbReference>
<dbReference type="Gene3D" id="3.30.200.20">
    <property type="entry name" value="Phosphorylase Kinase, domain 1"/>
    <property type="match status" value="1"/>
</dbReference>